<gene>
    <name evidence="1" type="ORF">GBAR_LOCUS30418</name>
</gene>
<feature type="non-terminal residue" evidence="1">
    <location>
        <position position="1"/>
    </location>
</feature>
<reference evidence="1" key="1">
    <citation type="submission" date="2023-03" db="EMBL/GenBank/DDBJ databases">
        <authorList>
            <person name="Steffen K."/>
            <person name="Cardenas P."/>
        </authorList>
    </citation>
    <scope>NUCLEOTIDE SEQUENCE</scope>
</reference>
<dbReference type="EMBL" id="CASHTH010004303">
    <property type="protein sequence ID" value="CAI8055781.1"/>
    <property type="molecule type" value="Genomic_DNA"/>
</dbReference>
<protein>
    <submittedName>
        <fullName evidence="1">Uncharacterized protein</fullName>
    </submittedName>
</protein>
<evidence type="ECO:0000313" key="2">
    <source>
        <dbReference type="Proteomes" id="UP001174909"/>
    </source>
</evidence>
<proteinExistence type="predicted"/>
<accession>A0AA35XK93</accession>
<organism evidence="1 2">
    <name type="scientific">Geodia barretti</name>
    <name type="common">Barrett's horny sponge</name>
    <dbReference type="NCBI Taxonomy" id="519541"/>
    <lineage>
        <taxon>Eukaryota</taxon>
        <taxon>Metazoa</taxon>
        <taxon>Porifera</taxon>
        <taxon>Demospongiae</taxon>
        <taxon>Heteroscleromorpha</taxon>
        <taxon>Tetractinellida</taxon>
        <taxon>Astrophorina</taxon>
        <taxon>Geodiidae</taxon>
        <taxon>Geodia</taxon>
    </lineage>
</organism>
<keyword evidence="2" id="KW-1185">Reference proteome</keyword>
<sequence length="79" mass="9298">MTTNHTPNLGRIRKIHVRKINHSQQQWRRIVLATPTSHMTGHWVCQCVRREKMTTGRLARKLALLATPTKVRLHHHTCF</sequence>
<dbReference type="Proteomes" id="UP001174909">
    <property type="component" value="Unassembled WGS sequence"/>
</dbReference>
<evidence type="ECO:0000313" key="1">
    <source>
        <dbReference type="EMBL" id="CAI8055781.1"/>
    </source>
</evidence>
<comment type="caution">
    <text evidence="1">The sequence shown here is derived from an EMBL/GenBank/DDBJ whole genome shotgun (WGS) entry which is preliminary data.</text>
</comment>
<name>A0AA35XK93_GEOBA</name>
<dbReference type="AlphaFoldDB" id="A0AA35XK93"/>